<proteinExistence type="predicted"/>
<evidence type="ECO:0000256" key="2">
    <source>
        <dbReference type="ARBA" id="ARBA00022801"/>
    </source>
</evidence>
<organism evidence="6 7">
    <name type="scientific">Polaribacter batillariae</name>
    <dbReference type="NCBI Taxonomy" id="2808900"/>
    <lineage>
        <taxon>Bacteria</taxon>
        <taxon>Pseudomonadati</taxon>
        <taxon>Bacteroidota</taxon>
        <taxon>Flavobacteriia</taxon>
        <taxon>Flavobacteriales</taxon>
        <taxon>Flavobacteriaceae</taxon>
    </lineage>
</organism>
<evidence type="ECO:0000256" key="3">
    <source>
        <dbReference type="SAM" id="SignalP"/>
    </source>
</evidence>
<keyword evidence="2" id="KW-0378">Hydrolase</keyword>
<dbReference type="SUPFAM" id="SSF49785">
    <property type="entry name" value="Galactose-binding domain-like"/>
    <property type="match status" value="2"/>
</dbReference>
<dbReference type="RefSeq" id="WP_207972648.1">
    <property type="nucleotide sequence ID" value="NZ_CP071795.1"/>
</dbReference>
<dbReference type="Gene3D" id="2.60.120.260">
    <property type="entry name" value="Galactose-binding domain-like"/>
    <property type="match status" value="2"/>
</dbReference>
<dbReference type="NCBIfam" id="TIGR04183">
    <property type="entry name" value="Por_Secre_tail"/>
    <property type="match status" value="1"/>
</dbReference>
<gene>
    <name evidence="6" type="ORF">JL193_04305</name>
</gene>
<accession>A0ABX7T0B4</accession>
<evidence type="ECO:0000259" key="4">
    <source>
        <dbReference type="Pfam" id="PF02018"/>
    </source>
</evidence>
<feature type="domain" description="CBM-cenC" evidence="4">
    <location>
        <begin position="20"/>
        <end position="126"/>
    </location>
</feature>
<reference evidence="6 7" key="1">
    <citation type="submission" date="2021-03" db="EMBL/GenBank/DDBJ databases">
        <title>Complete genome of Polaribacter_sp.G4M1.</title>
        <authorList>
            <person name="Jeong S.W."/>
            <person name="Bae J.W."/>
        </authorList>
    </citation>
    <scope>NUCLEOTIDE SEQUENCE [LARGE SCALE GENOMIC DNA]</scope>
    <source>
        <strain evidence="6 7">G4M1</strain>
    </source>
</reference>
<evidence type="ECO:0000313" key="6">
    <source>
        <dbReference type="EMBL" id="QTD38518.1"/>
    </source>
</evidence>
<protein>
    <submittedName>
        <fullName evidence="6">T9SS type A sorting domain-containing protein</fullName>
    </submittedName>
</protein>
<dbReference type="Pfam" id="PF02018">
    <property type="entry name" value="CBM_4_9"/>
    <property type="match status" value="1"/>
</dbReference>
<name>A0ABX7T0B4_9FLAO</name>
<dbReference type="InterPro" id="IPR026444">
    <property type="entry name" value="Secre_tail"/>
</dbReference>
<dbReference type="InterPro" id="IPR008979">
    <property type="entry name" value="Galactose-bd-like_sf"/>
</dbReference>
<dbReference type="Proteomes" id="UP000663935">
    <property type="component" value="Chromosome"/>
</dbReference>
<evidence type="ECO:0000259" key="5">
    <source>
        <dbReference type="Pfam" id="PF18962"/>
    </source>
</evidence>
<keyword evidence="1 3" id="KW-0732">Signal</keyword>
<dbReference type="EMBL" id="CP071795">
    <property type="protein sequence ID" value="QTD38518.1"/>
    <property type="molecule type" value="Genomic_DNA"/>
</dbReference>
<keyword evidence="7" id="KW-1185">Reference proteome</keyword>
<dbReference type="Pfam" id="PF18962">
    <property type="entry name" value="Por_Secre_tail"/>
    <property type="match status" value="1"/>
</dbReference>
<evidence type="ECO:0000256" key="1">
    <source>
        <dbReference type="ARBA" id="ARBA00022729"/>
    </source>
</evidence>
<feature type="chain" id="PRO_5046523507" evidence="3">
    <location>
        <begin position="20"/>
        <end position="403"/>
    </location>
</feature>
<feature type="domain" description="Secretion system C-terminal sorting" evidence="5">
    <location>
        <begin position="333"/>
        <end position="402"/>
    </location>
</feature>
<sequence>MKKITLSAFFLFLSTIGFSQVVNGTFDTDINGWVSQNSGTISHEASEGATANGSLKIIATSLQNSGAKIDPNITLTQAGNYLLKFKVKGTKDSQIRGDVFQGSFFGGAVYTIKATDVWEEYVTTFNGLTTDPLNLRIIARTGNATYLIDDVELLETTTEDMFVTNGDFETGSLDGWTNNGADVSLTSGTGNGSTTAAVLTFTQDITTFNFLDNDEYDFGQTVNPSSISISFDAKSNNTAIELQVVFRTLDASGAVLETANTGKKTVTVADTWETITFNKPITKPFHKIQVRLKINESSTAFTGDTVTFDNVSSQFSHVVLGVEDNKFATDVSVYPNPSNGIVNIKTKAQLSSVQLFNLIGKKVFEINKFNNQSLNFSQFSKGMYLLRLIDENNNTKTQKLIIN</sequence>
<evidence type="ECO:0000313" key="7">
    <source>
        <dbReference type="Proteomes" id="UP000663935"/>
    </source>
</evidence>
<feature type="signal peptide" evidence="3">
    <location>
        <begin position="1"/>
        <end position="19"/>
    </location>
</feature>
<dbReference type="InterPro" id="IPR003305">
    <property type="entry name" value="CenC_carb-bd"/>
</dbReference>